<feature type="transmembrane region" description="Helical" evidence="7">
    <location>
        <begin position="105"/>
        <end position="129"/>
    </location>
</feature>
<evidence type="ECO:0000256" key="3">
    <source>
        <dbReference type="ARBA" id="ARBA00022475"/>
    </source>
</evidence>
<accession>A0A316HPE0</accession>
<dbReference type="Proteomes" id="UP000246005">
    <property type="component" value="Unassembled WGS sequence"/>
</dbReference>
<reference evidence="10 12" key="1">
    <citation type="submission" date="2018-05" db="EMBL/GenBank/DDBJ databases">
        <title>Genomic Encyclopedia of Type Strains, Phase IV (KMG-IV): sequencing the most valuable type-strain genomes for metagenomic binning, comparative biology and taxonomic classification.</title>
        <authorList>
            <person name="Goeker M."/>
        </authorList>
    </citation>
    <scope>NUCLEOTIDE SEQUENCE [LARGE SCALE GENOMIC DNA]</scope>
    <source>
        <strain evidence="11 13">DSM 45479</strain>
        <strain evidence="10 12">DSM 45480</strain>
    </source>
</reference>
<feature type="compositionally biased region" description="Basic and acidic residues" evidence="8">
    <location>
        <begin position="1"/>
        <end position="14"/>
    </location>
</feature>
<dbReference type="GO" id="GO:0055085">
    <property type="term" value="P:transmembrane transport"/>
    <property type="evidence" value="ECO:0007669"/>
    <property type="project" value="InterPro"/>
</dbReference>
<keyword evidence="5 7" id="KW-1133">Transmembrane helix</keyword>
<keyword evidence="2 7" id="KW-0813">Transport</keyword>
<organism evidence="10 12">
    <name type="scientific">Lentzea atacamensis</name>
    <dbReference type="NCBI Taxonomy" id="531938"/>
    <lineage>
        <taxon>Bacteria</taxon>
        <taxon>Bacillati</taxon>
        <taxon>Actinomycetota</taxon>
        <taxon>Actinomycetes</taxon>
        <taxon>Pseudonocardiales</taxon>
        <taxon>Pseudonocardiaceae</taxon>
        <taxon>Lentzea</taxon>
    </lineage>
</organism>
<evidence type="ECO:0000256" key="7">
    <source>
        <dbReference type="RuleBase" id="RU363032"/>
    </source>
</evidence>
<feature type="transmembrane region" description="Helical" evidence="7">
    <location>
        <begin position="43"/>
        <end position="64"/>
    </location>
</feature>
<comment type="subcellular location">
    <subcellularLocation>
        <location evidence="1 7">Cell membrane</location>
        <topology evidence="1 7">Multi-pass membrane protein</topology>
    </subcellularLocation>
</comment>
<dbReference type="PROSITE" id="PS50928">
    <property type="entry name" value="ABC_TM1"/>
    <property type="match status" value="1"/>
</dbReference>
<keyword evidence="4 7" id="KW-0812">Transmembrane</keyword>
<evidence type="ECO:0000256" key="8">
    <source>
        <dbReference type="SAM" id="MobiDB-lite"/>
    </source>
</evidence>
<evidence type="ECO:0000256" key="1">
    <source>
        <dbReference type="ARBA" id="ARBA00004651"/>
    </source>
</evidence>
<feature type="domain" description="ABC transmembrane type-1" evidence="9">
    <location>
        <begin position="104"/>
        <end position="317"/>
    </location>
</feature>
<evidence type="ECO:0000313" key="10">
    <source>
        <dbReference type="EMBL" id="PWK82458.1"/>
    </source>
</evidence>
<evidence type="ECO:0000313" key="12">
    <source>
        <dbReference type="Proteomes" id="UP000246005"/>
    </source>
</evidence>
<name>A0A316HPE0_9PSEU</name>
<comment type="similarity">
    <text evidence="7">Belongs to the binding-protein-dependent transport system permease family.</text>
</comment>
<dbReference type="Proteomes" id="UP000248714">
    <property type="component" value="Unassembled WGS sequence"/>
</dbReference>
<keyword evidence="13" id="KW-1185">Reference proteome</keyword>
<evidence type="ECO:0000313" key="11">
    <source>
        <dbReference type="EMBL" id="RAS63266.1"/>
    </source>
</evidence>
<dbReference type="PANTHER" id="PTHR30193">
    <property type="entry name" value="ABC TRANSPORTER PERMEASE PROTEIN"/>
    <property type="match status" value="1"/>
</dbReference>
<evidence type="ECO:0000256" key="2">
    <source>
        <dbReference type="ARBA" id="ARBA00022448"/>
    </source>
</evidence>
<dbReference type="GO" id="GO:0005886">
    <property type="term" value="C:plasma membrane"/>
    <property type="evidence" value="ECO:0007669"/>
    <property type="project" value="UniProtKB-SubCell"/>
</dbReference>
<gene>
    <name evidence="11" type="ORF">C8D87_107415</name>
    <name evidence="10" type="ORF">C8D88_11351</name>
</gene>
<dbReference type="Gene3D" id="1.10.3720.10">
    <property type="entry name" value="MetI-like"/>
    <property type="match status" value="1"/>
</dbReference>
<feature type="transmembrane region" description="Helical" evidence="7">
    <location>
        <begin position="237"/>
        <end position="258"/>
    </location>
</feature>
<evidence type="ECO:0000259" key="9">
    <source>
        <dbReference type="PROSITE" id="PS50928"/>
    </source>
</evidence>
<comment type="caution">
    <text evidence="10">The sequence shown here is derived from an EMBL/GenBank/DDBJ whole genome shotgun (WGS) entry which is preliminary data.</text>
</comment>
<feature type="transmembrane region" description="Helical" evidence="7">
    <location>
        <begin position="298"/>
        <end position="320"/>
    </location>
</feature>
<dbReference type="SUPFAM" id="SSF161098">
    <property type="entry name" value="MetI-like"/>
    <property type="match status" value="1"/>
</dbReference>
<dbReference type="InterPro" id="IPR035906">
    <property type="entry name" value="MetI-like_sf"/>
</dbReference>
<evidence type="ECO:0000256" key="5">
    <source>
        <dbReference type="ARBA" id="ARBA00022989"/>
    </source>
</evidence>
<keyword evidence="6 7" id="KW-0472">Membrane</keyword>
<feature type="transmembrane region" description="Helical" evidence="7">
    <location>
        <begin position="192"/>
        <end position="216"/>
    </location>
</feature>
<feature type="transmembrane region" description="Helical" evidence="7">
    <location>
        <begin position="141"/>
        <end position="161"/>
    </location>
</feature>
<dbReference type="PANTHER" id="PTHR30193:SF37">
    <property type="entry name" value="INNER MEMBRANE ABC TRANSPORTER PERMEASE PROTEIN YCJO"/>
    <property type="match status" value="1"/>
</dbReference>
<keyword evidence="3" id="KW-1003">Cell membrane</keyword>
<dbReference type="AlphaFoldDB" id="A0A316HPE0"/>
<dbReference type="EMBL" id="QLTT01000007">
    <property type="protein sequence ID" value="RAS63266.1"/>
    <property type="molecule type" value="Genomic_DNA"/>
</dbReference>
<dbReference type="EMBL" id="QGHB01000013">
    <property type="protein sequence ID" value="PWK82458.1"/>
    <property type="molecule type" value="Genomic_DNA"/>
</dbReference>
<evidence type="ECO:0000256" key="4">
    <source>
        <dbReference type="ARBA" id="ARBA00022692"/>
    </source>
</evidence>
<protein>
    <submittedName>
        <fullName evidence="10">Carbohydrate ABC transporter membrane protein 1 (CUT1 family)</fullName>
    </submittedName>
</protein>
<dbReference type="Pfam" id="PF00528">
    <property type="entry name" value="BPD_transp_1"/>
    <property type="match status" value="1"/>
</dbReference>
<evidence type="ECO:0000313" key="13">
    <source>
        <dbReference type="Proteomes" id="UP000248714"/>
    </source>
</evidence>
<sequence>MTAVHPAEKNHWDTQDVGSTASGGGAVETHPVRRRRRRRLTGATFIPWLFLFPAALIFLVFKFIPMAEGIRLSLFEVRPFLGDIFVGFKNYATILQDEKFLTASWHTLVLAGGQTLGAMLIGFFLALLLEGHAKSLWFVRSAVFLPVVAATAVIGEIWRLFFYPAPEGFLNEVISWVGLGPWEYIHNTDTSLVSVMFVGIWKHAPYDMVLILAGLAGIDRQQYEAAAIDGASTLQRIWNVTLPALRPVITILLTLAAIRGLRVFTEVYVLTGGGPAGSTDVWMTRVYTTAFEQSEAGLASAGSVLLFLVTLVLTVSVQWYRRRKEAR</sequence>
<feature type="region of interest" description="Disordered" evidence="8">
    <location>
        <begin position="1"/>
        <end position="33"/>
    </location>
</feature>
<evidence type="ECO:0000256" key="6">
    <source>
        <dbReference type="ARBA" id="ARBA00023136"/>
    </source>
</evidence>
<dbReference type="InterPro" id="IPR051393">
    <property type="entry name" value="ABC_transporter_permease"/>
</dbReference>
<dbReference type="CDD" id="cd06261">
    <property type="entry name" value="TM_PBP2"/>
    <property type="match status" value="1"/>
</dbReference>
<dbReference type="InterPro" id="IPR000515">
    <property type="entry name" value="MetI-like"/>
</dbReference>
<proteinExistence type="inferred from homology"/>